<name>A0AAE7EAA5_9BACT</name>
<dbReference type="Pfam" id="PF04860">
    <property type="entry name" value="Phage_portal"/>
    <property type="match status" value="1"/>
</dbReference>
<evidence type="ECO:0000313" key="1">
    <source>
        <dbReference type="EMBL" id="QKF84556.1"/>
    </source>
</evidence>
<sequence length="396" mass="45405">MKKSKRSKSIKKRQSINIKLSDVTTLSQIITNSKIVGKKATAISAVYASIAAISDTISTLPLNLYRLNDKKREIAHDHYLQKIIKFRPNDYLTSVSFLEAIIKNMLTYGNAFIYPIKKRDESIVRLEIIPPENITIFSYEKKPFYNYICDGAAIRLEMDELINIPYFSYDGITGLSPISACKNSLETANETDEYSKRFYKNGAFPSGVLEFPVELSDEAYERLKNSWQNAYSGINSYKTAILEAGAKYTPITIPNKDAQFIELKQFQITDIARIFNIPAHKIGDLTHATFSNIEQQELNYAIQTIRPIVTKIESSFNRWLLKDDEKERYYFKFNLNAMLRGDVKSRFESYMLGRNMGVYSVNEIRELEELNPIEGGDIYDKPLNSNLKLDGGKKDE</sequence>
<dbReference type="InterPro" id="IPR006427">
    <property type="entry name" value="Portal_HK97"/>
</dbReference>
<dbReference type="RefSeq" id="WP_018713754.1">
    <property type="nucleotide sequence ID" value="NZ_CP053832.1"/>
</dbReference>
<dbReference type="Proteomes" id="UP000509722">
    <property type="component" value="Chromosome"/>
</dbReference>
<dbReference type="GeneID" id="77175983"/>
<proteinExistence type="predicted"/>
<organism evidence="1 2">
    <name type="scientific">Campylobacter ureolyticus</name>
    <dbReference type="NCBI Taxonomy" id="827"/>
    <lineage>
        <taxon>Bacteria</taxon>
        <taxon>Pseudomonadati</taxon>
        <taxon>Campylobacterota</taxon>
        <taxon>Epsilonproteobacteria</taxon>
        <taxon>Campylobacterales</taxon>
        <taxon>Campylobacteraceae</taxon>
        <taxon>Campylobacter</taxon>
    </lineage>
</organism>
<dbReference type="Gene3D" id="3.40.140.120">
    <property type="match status" value="1"/>
</dbReference>
<gene>
    <name evidence="1" type="ORF">CURT_1078</name>
</gene>
<dbReference type="AlphaFoldDB" id="A0AAE7EAA5"/>
<dbReference type="Gene3D" id="3.30.1120.70">
    <property type="match status" value="1"/>
</dbReference>
<accession>A0AAE7EAA5</accession>
<dbReference type="NCBIfam" id="TIGR01537">
    <property type="entry name" value="portal_HK97"/>
    <property type="match status" value="1"/>
</dbReference>
<protein>
    <submittedName>
        <fullName evidence="1">Phage portal protein, HK97 family</fullName>
    </submittedName>
</protein>
<dbReference type="Gene3D" id="1.20.1270.210">
    <property type="match status" value="1"/>
</dbReference>
<dbReference type="EMBL" id="CP053832">
    <property type="protein sequence ID" value="QKF84556.1"/>
    <property type="molecule type" value="Genomic_DNA"/>
</dbReference>
<dbReference type="InterPro" id="IPR006944">
    <property type="entry name" value="Phage/GTA_portal"/>
</dbReference>
<reference evidence="1 2" key="1">
    <citation type="submission" date="2020-05" db="EMBL/GenBank/DDBJ databases">
        <title>Complete genome sequencing of Campylobacter and Arcobacter type strains.</title>
        <authorList>
            <person name="Miller W.G."/>
            <person name="Yee E."/>
        </authorList>
    </citation>
    <scope>NUCLEOTIDE SEQUENCE [LARGE SCALE GENOMIC DNA]</scope>
    <source>
        <strain evidence="1 2">LMG 6451</strain>
    </source>
</reference>
<evidence type="ECO:0000313" key="2">
    <source>
        <dbReference type="Proteomes" id="UP000509722"/>
    </source>
</evidence>